<reference evidence="2" key="1">
    <citation type="submission" date="2019-02" db="EMBL/GenBank/DDBJ databases">
        <title>Isolation and identification of novel species under the genus Muribaculum.</title>
        <authorList>
            <person name="Miyake S."/>
            <person name="Ding Y."/>
            <person name="Low A."/>
            <person name="Soh M."/>
            <person name="Seedorf H."/>
        </authorList>
    </citation>
    <scope>NUCLEOTIDE SEQUENCE [LARGE SCALE GENOMIC DNA]</scope>
    <source>
        <strain evidence="2">H5</strain>
    </source>
</reference>
<evidence type="ECO:0000313" key="2">
    <source>
        <dbReference type="Proteomes" id="UP000297149"/>
    </source>
</evidence>
<evidence type="ECO:0000313" key="1">
    <source>
        <dbReference type="EMBL" id="QCD42081.1"/>
    </source>
</evidence>
<dbReference type="KEGG" id="ddb:E7747_07220"/>
<accession>A0A4P7W2B5</accession>
<keyword evidence="2" id="KW-1185">Reference proteome</keyword>
<dbReference type="Proteomes" id="UP000297149">
    <property type="component" value="Chromosome"/>
</dbReference>
<sequence length="277" mass="32744">MTPNKLLLFICLFFSLFHLECDAQTRSRAEKYRTIDRCRIQCVYEHYVYDPVLDRSQIEDELLEIGHTKSRYCIYARYQRDSVMAKDYPDGLPFEEFRKVGARYGRMSLDEMIKDKAKNTITSFEHILMDHYIFEEPTPDFNWSLSDETEEICKYNCKKATTSFRGRKWTAWYTEEIPITDGPWKFGGLPGLILKVEDDKKEHIMEALQVRKHDSDISYFIRSFLIKTDREKYNEMYKEFRTNAGSFLSGSPNMPKKADGSPAIGNKRLFFNPLELE</sequence>
<proteinExistence type="predicted"/>
<dbReference type="InterPro" id="IPR005901">
    <property type="entry name" value="GLPGLI"/>
</dbReference>
<name>A0A4P7W2B5_9BACT</name>
<dbReference type="EMBL" id="CP039396">
    <property type="protein sequence ID" value="QCD42081.1"/>
    <property type="molecule type" value="Genomic_DNA"/>
</dbReference>
<dbReference type="NCBIfam" id="TIGR01200">
    <property type="entry name" value="GLPGLI"/>
    <property type="match status" value="1"/>
</dbReference>
<dbReference type="AlphaFoldDB" id="A0A4P7W2B5"/>
<gene>
    <name evidence="1" type="ORF">E7747_07220</name>
</gene>
<protein>
    <submittedName>
        <fullName evidence="1">GLPGLI family protein</fullName>
    </submittedName>
</protein>
<dbReference type="Pfam" id="PF09697">
    <property type="entry name" value="Porph_ging"/>
    <property type="match status" value="1"/>
</dbReference>
<organism evidence="1 2">
    <name type="scientific">Duncaniella dubosii</name>
    <dbReference type="NCBI Taxonomy" id="2518971"/>
    <lineage>
        <taxon>Bacteria</taxon>
        <taxon>Pseudomonadati</taxon>
        <taxon>Bacteroidota</taxon>
        <taxon>Bacteroidia</taxon>
        <taxon>Bacteroidales</taxon>
        <taxon>Muribaculaceae</taxon>
        <taxon>Duncaniella</taxon>
    </lineage>
</organism>